<name>A0ABW5N9X7_9FLAO</name>
<organism evidence="1 2">
    <name type="scientific">Aquimarina hainanensis</name>
    <dbReference type="NCBI Taxonomy" id="1578017"/>
    <lineage>
        <taxon>Bacteria</taxon>
        <taxon>Pseudomonadati</taxon>
        <taxon>Bacteroidota</taxon>
        <taxon>Flavobacteriia</taxon>
        <taxon>Flavobacteriales</taxon>
        <taxon>Flavobacteriaceae</taxon>
        <taxon>Aquimarina</taxon>
    </lineage>
</organism>
<dbReference type="RefSeq" id="WP_378298227.1">
    <property type="nucleotide sequence ID" value="NZ_JBHULX010000030.1"/>
</dbReference>
<dbReference type="Gene3D" id="2.60.40.10">
    <property type="entry name" value="Immunoglobulins"/>
    <property type="match status" value="3"/>
</dbReference>
<evidence type="ECO:0000313" key="1">
    <source>
        <dbReference type="EMBL" id="MFD2592108.1"/>
    </source>
</evidence>
<proteinExistence type="predicted"/>
<dbReference type="EMBL" id="JBHULX010000030">
    <property type="protein sequence ID" value="MFD2592108.1"/>
    <property type="molecule type" value="Genomic_DNA"/>
</dbReference>
<dbReference type="SUPFAM" id="SSF49265">
    <property type="entry name" value="Fibronectin type III"/>
    <property type="match status" value="1"/>
</dbReference>
<dbReference type="InterPro" id="IPR036116">
    <property type="entry name" value="FN3_sf"/>
</dbReference>
<protein>
    <recommendedName>
        <fullName evidence="3">Fibronectin type-III domain-containing protein</fullName>
    </recommendedName>
</protein>
<sequence>MNKYILFLIFPFLFLCVSCEEILFEEDISGETILLIAPKDSSVVESTAVNFSWNAVDQATSYRLQIAKPNFENATQIVTDTTVSTTNYRTTLVKSDYQWRVQGMNSGSKTAFSQARFTLKENEDFSAREVQLITPVDNKITNVTATAMQWQSVNGASLYRIQILDTNDKVLAEQTTEETSIQLTFPEGESFWQVRAENSTQSTLYSKRSIVTDTKNPKKPVLVTPANESVLSDATVSFSWTREAVAGTGEVDTLFVYSDEALTQLVRKEQAGSPAEVPLDAGTTYFWRVKAFDKAGNQGEASNTFTFTIN</sequence>
<comment type="caution">
    <text evidence="1">The sequence shown here is derived from an EMBL/GenBank/DDBJ whole genome shotgun (WGS) entry which is preliminary data.</text>
</comment>
<dbReference type="Proteomes" id="UP001597459">
    <property type="component" value="Unassembled WGS sequence"/>
</dbReference>
<evidence type="ECO:0008006" key="3">
    <source>
        <dbReference type="Google" id="ProtNLM"/>
    </source>
</evidence>
<accession>A0ABW5N9X7</accession>
<keyword evidence="2" id="KW-1185">Reference proteome</keyword>
<evidence type="ECO:0000313" key="2">
    <source>
        <dbReference type="Proteomes" id="UP001597459"/>
    </source>
</evidence>
<gene>
    <name evidence="1" type="ORF">ACFSTE_14815</name>
</gene>
<dbReference type="InterPro" id="IPR013783">
    <property type="entry name" value="Ig-like_fold"/>
</dbReference>
<reference evidence="2" key="1">
    <citation type="journal article" date="2019" name="Int. J. Syst. Evol. Microbiol.">
        <title>The Global Catalogue of Microorganisms (GCM) 10K type strain sequencing project: providing services to taxonomists for standard genome sequencing and annotation.</title>
        <authorList>
            <consortium name="The Broad Institute Genomics Platform"/>
            <consortium name="The Broad Institute Genome Sequencing Center for Infectious Disease"/>
            <person name="Wu L."/>
            <person name="Ma J."/>
        </authorList>
    </citation>
    <scope>NUCLEOTIDE SEQUENCE [LARGE SCALE GENOMIC DNA]</scope>
    <source>
        <strain evidence="2">KCTC 42423</strain>
    </source>
</reference>